<dbReference type="SUPFAM" id="SSF46785">
    <property type="entry name" value="Winged helix' DNA-binding domain"/>
    <property type="match status" value="1"/>
</dbReference>
<dbReference type="PROSITE" id="PS51118">
    <property type="entry name" value="HTH_HXLR"/>
    <property type="match status" value="1"/>
</dbReference>
<evidence type="ECO:0000256" key="3">
    <source>
        <dbReference type="ARBA" id="ARBA00023163"/>
    </source>
</evidence>
<dbReference type="AlphaFoldDB" id="A0A926S280"/>
<keyword evidence="2" id="KW-0238">DNA-binding</keyword>
<name>A0A926S280_9BACI</name>
<dbReference type="InterPro" id="IPR036388">
    <property type="entry name" value="WH-like_DNA-bd_sf"/>
</dbReference>
<dbReference type="Gene3D" id="1.10.10.10">
    <property type="entry name" value="Winged helix-like DNA-binding domain superfamily/Winged helix DNA-binding domain"/>
    <property type="match status" value="1"/>
</dbReference>
<dbReference type="Pfam" id="PF01638">
    <property type="entry name" value="HxlR"/>
    <property type="match status" value="1"/>
</dbReference>
<dbReference type="GO" id="GO:0003677">
    <property type="term" value="F:DNA binding"/>
    <property type="evidence" value="ECO:0007669"/>
    <property type="project" value="UniProtKB-KW"/>
</dbReference>
<evidence type="ECO:0000313" key="5">
    <source>
        <dbReference type="EMBL" id="MBD1381739.1"/>
    </source>
</evidence>
<dbReference type="InterPro" id="IPR036390">
    <property type="entry name" value="WH_DNA-bd_sf"/>
</dbReference>
<dbReference type="InterPro" id="IPR002577">
    <property type="entry name" value="HTH_HxlR"/>
</dbReference>
<evidence type="ECO:0000256" key="1">
    <source>
        <dbReference type="ARBA" id="ARBA00023015"/>
    </source>
</evidence>
<protein>
    <submittedName>
        <fullName evidence="5">Winged helix-turn-helix transcriptional regulator</fullName>
    </submittedName>
</protein>
<dbReference type="PANTHER" id="PTHR33204:SF29">
    <property type="entry name" value="TRANSCRIPTIONAL REGULATOR"/>
    <property type="match status" value="1"/>
</dbReference>
<keyword evidence="1" id="KW-0805">Transcription regulation</keyword>
<keyword evidence="3" id="KW-0804">Transcription</keyword>
<organism evidence="5 6">
    <name type="scientific">Metabacillus arenae</name>
    <dbReference type="NCBI Taxonomy" id="2771434"/>
    <lineage>
        <taxon>Bacteria</taxon>
        <taxon>Bacillati</taxon>
        <taxon>Bacillota</taxon>
        <taxon>Bacilli</taxon>
        <taxon>Bacillales</taxon>
        <taxon>Bacillaceae</taxon>
        <taxon>Metabacillus</taxon>
    </lineage>
</organism>
<dbReference type="EMBL" id="JACXAI010000021">
    <property type="protein sequence ID" value="MBD1381739.1"/>
    <property type="molecule type" value="Genomic_DNA"/>
</dbReference>
<comment type="caution">
    <text evidence="5">The sequence shown here is derived from an EMBL/GenBank/DDBJ whole genome shotgun (WGS) entry which is preliminary data.</text>
</comment>
<proteinExistence type="predicted"/>
<feature type="domain" description="HTH hxlR-type" evidence="4">
    <location>
        <begin position="35"/>
        <end position="135"/>
    </location>
</feature>
<accession>A0A926S280</accession>
<gene>
    <name evidence="5" type="ORF">IC621_16000</name>
</gene>
<keyword evidence="6" id="KW-1185">Reference proteome</keyword>
<evidence type="ECO:0000259" key="4">
    <source>
        <dbReference type="PROSITE" id="PS51118"/>
    </source>
</evidence>
<reference evidence="5" key="1">
    <citation type="submission" date="2020-09" db="EMBL/GenBank/DDBJ databases">
        <title>A novel bacterium of genus Bacillus, isolated from South China Sea.</title>
        <authorList>
            <person name="Huang H."/>
            <person name="Mo K."/>
            <person name="Hu Y."/>
        </authorList>
    </citation>
    <scope>NUCLEOTIDE SEQUENCE</scope>
    <source>
        <strain evidence="5">IB182487</strain>
    </source>
</reference>
<evidence type="ECO:0000313" key="6">
    <source>
        <dbReference type="Proteomes" id="UP000626844"/>
    </source>
</evidence>
<dbReference type="Proteomes" id="UP000626844">
    <property type="component" value="Unassembled WGS sequence"/>
</dbReference>
<sequence length="144" mass="17211">MCLLDYFSIYVSFKRIDPIFIFLLNDQMKENQMLCEETNETLSILMEKWKIVILFHLLYGGTKRFGELKRLIQGITQKILTNQLRELEDQDIIGRKVYPEVPPRVEYSITEYGKSLQPILEELYKWGDAHLNHRENKKRNQSID</sequence>
<dbReference type="PANTHER" id="PTHR33204">
    <property type="entry name" value="TRANSCRIPTIONAL REGULATOR, MARR FAMILY"/>
    <property type="match status" value="1"/>
</dbReference>
<evidence type="ECO:0000256" key="2">
    <source>
        <dbReference type="ARBA" id="ARBA00023125"/>
    </source>
</evidence>